<evidence type="ECO:0000256" key="3">
    <source>
        <dbReference type="ARBA" id="ARBA00023315"/>
    </source>
</evidence>
<sequence>MNTLRSLIFTAWLYLSMPIIAIGLSPVLLLPHRYVQGVCKLWAKIVLFGLRWIAGVKVEVRGLEHAPSGAALIASKHQGMLDIVALLAVLPDACFVMKKELMPLPFFGWFAWKAKMIAVDRAGHAKALKDMTRQARDRLSEGRQIVIFPEGTRNDPGVPGDYKPGVAAIYRDLEGPCWPVATNSGVHWPAHGFRRYPGTVVFEFLEPIPAQLKRGAMMALLESRIETASLALLEPKAQLAHSEPA</sequence>
<evidence type="ECO:0000313" key="10">
    <source>
        <dbReference type="Proteomes" id="UP000251186"/>
    </source>
</evidence>
<keyword evidence="2 6" id="KW-0808">Transferase</keyword>
<dbReference type="RefSeq" id="WP_066552743.1">
    <property type="nucleotide sequence ID" value="NZ_CP022048.2"/>
</dbReference>
<evidence type="ECO:0000313" key="11">
    <source>
        <dbReference type="Proteomes" id="UP001272940"/>
    </source>
</evidence>
<dbReference type="EMBL" id="JAMYEC010000013">
    <property type="protein sequence ID" value="MDX2336307.1"/>
    <property type="molecule type" value="Genomic_DNA"/>
</dbReference>
<dbReference type="CDD" id="cd07989">
    <property type="entry name" value="LPLAT_AGPAT-like"/>
    <property type="match status" value="1"/>
</dbReference>
<dbReference type="Proteomes" id="UP000251186">
    <property type="component" value="Unassembled WGS sequence"/>
</dbReference>
<gene>
    <name evidence="8" type="primary">plsC</name>
    <name evidence="6" type="ORF">CEP68_05665</name>
    <name evidence="8" type="ORF">NCTC11166_02907</name>
    <name evidence="7" type="ORF">NJD11_15315</name>
</gene>
<dbReference type="Pfam" id="PF01553">
    <property type="entry name" value="Acyltransferase"/>
    <property type="match status" value="1"/>
</dbReference>
<dbReference type="EMBL" id="CP022048">
    <property type="protein sequence ID" value="ASE39023.1"/>
    <property type="molecule type" value="Genomic_DNA"/>
</dbReference>
<dbReference type="KEGG" id="bvc:CEP68_05665"/>
<keyword evidence="11" id="KW-1185">Reference proteome</keyword>
<keyword evidence="4" id="KW-0812">Transmembrane</keyword>
<evidence type="ECO:0000259" key="5">
    <source>
        <dbReference type="SMART" id="SM00563"/>
    </source>
</evidence>
<protein>
    <submittedName>
        <fullName evidence="6">1-acyl-sn-glycerol-3-phosphate acyltransferase</fullName>
        <ecNumber evidence="8">2.3.1.51</ecNumber>
    </submittedName>
</protein>
<evidence type="ECO:0000256" key="1">
    <source>
        <dbReference type="ARBA" id="ARBA00005189"/>
    </source>
</evidence>
<dbReference type="AlphaFoldDB" id="A0A1Z3U6X2"/>
<dbReference type="SUPFAM" id="SSF69593">
    <property type="entry name" value="Glycerol-3-phosphate (1)-acyltransferase"/>
    <property type="match status" value="1"/>
</dbReference>
<accession>A0A1Z3U6X2</accession>
<keyword evidence="4" id="KW-1133">Transmembrane helix</keyword>
<reference evidence="7" key="4">
    <citation type="submission" date="2022-06" db="EMBL/GenBank/DDBJ databases">
        <authorList>
            <person name="Hesketh-Best P.J."/>
            <person name="Koch M.J."/>
        </authorList>
    </citation>
    <scope>NUCLEOTIDE SEQUENCE</scope>
    <source>
        <strain evidence="7">PC206-O</strain>
    </source>
</reference>
<reference evidence="7 11" key="5">
    <citation type="journal article" date="2023" name="FEMS Microbes">
        <title>Whole genomes of deep-sea sponge-associated bacteria exhibit high novel natural product potential.</title>
        <authorList>
            <person name="Hesketh-Best P.J."/>
            <person name="January G.G."/>
            <person name="Koch M.J."/>
            <person name="Warburton P.J."/>
            <person name="Howell K.L."/>
            <person name="Upton M."/>
        </authorList>
    </citation>
    <scope>NUCLEOTIDE SEQUENCE [LARGE SCALE GENOMIC DNA]</scope>
    <source>
        <strain evidence="7 11">PC206-O</strain>
    </source>
</reference>
<reference evidence="6" key="2">
    <citation type="submission" date="2017-12" db="EMBL/GenBank/DDBJ databases">
        <title>FDA dAtabase for Regulatory Grade micrObial Sequences (FDA-ARGOS): Supporting development and validation of Infectious Disease Dx tests.</title>
        <authorList>
            <person name="Campos J."/>
            <person name="Goldberg B."/>
            <person name="Tallon L."/>
            <person name="Sadzewicz L."/>
            <person name="Sengamalay N."/>
            <person name="Ott S."/>
            <person name="Godinez A."/>
            <person name="Nagaraj S."/>
            <person name="Vavikolanu K."/>
            <person name="Vyas G."/>
            <person name="Nadendla S."/>
            <person name="Aluvathingal J."/>
            <person name="Geyer C."/>
            <person name="Nandy P."/>
            <person name="Hobson J."/>
            <person name="Sichtig H."/>
        </authorList>
    </citation>
    <scope>NUCLEOTIDE SEQUENCE</scope>
    <source>
        <strain evidence="6">FDAARGOS_289</strain>
    </source>
</reference>
<dbReference type="InterPro" id="IPR002123">
    <property type="entry name" value="Plipid/glycerol_acylTrfase"/>
</dbReference>
<keyword evidence="4" id="KW-0472">Membrane</keyword>
<evidence type="ECO:0000313" key="8">
    <source>
        <dbReference type="EMBL" id="SPU55509.1"/>
    </source>
</evidence>
<reference evidence="9" key="1">
    <citation type="submission" date="2017-06" db="EMBL/GenBank/DDBJ databases">
        <title>FDA dAtabase for Regulatory Grade micrObial Sequences (FDA-ARGOS): Supporting development and validation of Infectious Disease Dx tests.</title>
        <authorList>
            <person name="Minogue T."/>
            <person name="Wolcott M."/>
            <person name="Wasieloski L."/>
            <person name="Aguilar W."/>
            <person name="Moore D."/>
            <person name="Tallon L."/>
            <person name="Sadzewicz L."/>
            <person name="Sengamalay N."/>
            <person name="Ott S."/>
            <person name="Godinez A."/>
            <person name="Nagaraj S."/>
            <person name="Nadendla S."/>
            <person name="Geyer C."/>
            <person name="Sichtig H."/>
        </authorList>
    </citation>
    <scope>NUCLEOTIDE SEQUENCE [LARGE SCALE GENOMIC DNA]</scope>
    <source>
        <strain evidence="9">FDAARGOS_289</strain>
    </source>
</reference>
<keyword evidence="3 6" id="KW-0012">Acyltransferase</keyword>
<dbReference type="PANTHER" id="PTHR10434:SF40">
    <property type="entry name" value="1-ACYL-SN-GLYCEROL-3-PHOSPHATE ACYLTRANSFERASE"/>
    <property type="match status" value="1"/>
</dbReference>
<dbReference type="Proteomes" id="UP001272940">
    <property type="component" value="Unassembled WGS sequence"/>
</dbReference>
<dbReference type="EC" id="2.3.1.51" evidence="8"/>
<dbReference type="PANTHER" id="PTHR10434">
    <property type="entry name" value="1-ACYL-SN-GLYCEROL-3-PHOSPHATE ACYLTRANSFERASE"/>
    <property type="match status" value="1"/>
</dbReference>
<dbReference type="GO" id="GO:0006654">
    <property type="term" value="P:phosphatidic acid biosynthetic process"/>
    <property type="evidence" value="ECO:0007669"/>
    <property type="project" value="TreeGrafter"/>
</dbReference>
<name>A0A1Z3U6X2_BREVE</name>
<evidence type="ECO:0000256" key="4">
    <source>
        <dbReference type="SAM" id="Phobius"/>
    </source>
</evidence>
<proteinExistence type="predicted"/>
<dbReference type="Proteomes" id="UP000197050">
    <property type="component" value="Chromosome"/>
</dbReference>
<evidence type="ECO:0000313" key="6">
    <source>
        <dbReference type="EMBL" id="ASE39023.1"/>
    </source>
</evidence>
<feature type="domain" description="Phospholipid/glycerol acyltransferase" evidence="5">
    <location>
        <begin position="71"/>
        <end position="185"/>
    </location>
</feature>
<evidence type="ECO:0000313" key="7">
    <source>
        <dbReference type="EMBL" id="MDX2336307.1"/>
    </source>
</evidence>
<dbReference type="GO" id="GO:0003841">
    <property type="term" value="F:1-acylglycerol-3-phosphate O-acyltransferase activity"/>
    <property type="evidence" value="ECO:0007669"/>
    <property type="project" value="UniProtKB-EC"/>
</dbReference>
<dbReference type="EMBL" id="UAQP01000014">
    <property type="protein sequence ID" value="SPU55509.1"/>
    <property type="molecule type" value="Genomic_DNA"/>
</dbReference>
<dbReference type="GeneID" id="34013417"/>
<organism evidence="6 9">
    <name type="scientific">Brevundimonas vesicularis</name>
    <name type="common">Pseudomonas vesicularis</name>
    <dbReference type="NCBI Taxonomy" id="41276"/>
    <lineage>
        <taxon>Bacteria</taxon>
        <taxon>Pseudomonadati</taxon>
        <taxon>Pseudomonadota</taxon>
        <taxon>Alphaproteobacteria</taxon>
        <taxon>Caulobacterales</taxon>
        <taxon>Caulobacteraceae</taxon>
        <taxon>Brevundimonas</taxon>
    </lineage>
</organism>
<dbReference type="SMART" id="SM00563">
    <property type="entry name" value="PlsC"/>
    <property type="match status" value="1"/>
</dbReference>
<evidence type="ECO:0000313" key="9">
    <source>
        <dbReference type="Proteomes" id="UP000197050"/>
    </source>
</evidence>
<comment type="pathway">
    <text evidence="1">Lipid metabolism.</text>
</comment>
<evidence type="ECO:0000256" key="2">
    <source>
        <dbReference type="ARBA" id="ARBA00022679"/>
    </source>
</evidence>
<reference evidence="8 10" key="3">
    <citation type="submission" date="2018-06" db="EMBL/GenBank/DDBJ databases">
        <authorList>
            <consortium name="Pathogen Informatics"/>
            <person name="Doyle S."/>
        </authorList>
    </citation>
    <scope>NUCLEOTIDE SEQUENCE [LARGE SCALE GENOMIC DNA]</scope>
    <source>
        <strain evidence="8 10">NCTC11166</strain>
    </source>
</reference>
<feature type="transmembrane region" description="Helical" evidence="4">
    <location>
        <begin position="6"/>
        <end position="29"/>
    </location>
</feature>